<evidence type="ECO:0000256" key="1">
    <source>
        <dbReference type="SAM" id="MobiDB-lite"/>
    </source>
</evidence>
<name>A0ABX1VJL2_9PLAN</name>
<protein>
    <submittedName>
        <fullName evidence="2">Uncharacterized protein</fullName>
    </submittedName>
</protein>
<reference evidence="2 3" key="1">
    <citation type="journal article" date="2020" name="Syst. Appl. Microbiol.">
        <title>Alienimonas chondri sp. nov., a novel planctomycete isolated from the biofilm of the red alga Chondrus crispus.</title>
        <authorList>
            <person name="Vitorino I."/>
            <person name="Albuquerque L."/>
            <person name="Wiegand S."/>
            <person name="Kallscheuer N."/>
            <person name="da Costa M.S."/>
            <person name="Lobo-da-Cunha A."/>
            <person name="Jogler C."/>
            <person name="Lage O.M."/>
        </authorList>
    </citation>
    <scope>NUCLEOTIDE SEQUENCE [LARGE SCALE GENOMIC DNA]</scope>
    <source>
        <strain evidence="2 3">LzC2</strain>
    </source>
</reference>
<evidence type="ECO:0000313" key="2">
    <source>
        <dbReference type="EMBL" id="NNJ26986.1"/>
    </source>
</evidence>
<dbReference type="Proteomes" id="UP000609651">
    <property type="component" value="Unassembled WGS sequence"/>
</dbReference>
<gene>
    <name evidence="2" type="ORF">LzC2_30830</name>
</gene>
<feature type="region of interest" description="Disordered" evidence="1">
    <location>
        <begin position="1"/>
        <end position="21"/>
    </location>
</feature>
<evidence type="ECO:0000313" key="3">
    <source>
        <dbReference type="Proteomes" id="UP000609651"/>
    </source>
</evidence>
<keyword evidence="3" id="KW-1185">Reference proteome</keyword>
<dbReference type="EMBL" id="WTPX01000112">
    <property type="protein sequence ID" value="NNJ26986.1"/>
    <property type="molecule type" value="Genomic_DNA"/>
</dbReference>
<proteinExistence type="predicted"/>
<organism evidence="2 3">
    <name type="scientific">Alienimonas chondri</name>
    <dbReference type="NCBI Taxonomy" id="2681879"/>
    <lineage>
        <taxon>Bacteria</taxon>
        <taxon>Pseudomonadati</taxon>
        <taxon>Planctomycetota</taxon>
        <taxon>Planctomycetia</taxon>
        <taxon>Planctomycetales</taxon>
        <taxon>Planctomycetaceae</taxon>
        <taxon>Alienimonas</taxon>
    </lineage>
</organism>
<comment type="caution">
    <text evidence="2">The sequence shown here is derived from an EMBL/GenBank/DDBJ whole genome shotgun (WGS) entry which is preliminary data.</text>
</comment>
<sequence>MGGRVGCELATPSSVGAGRRAAAAPPAFANVRSRFRPQQTRNPPVSPARRLSLAAAFAAFPLIVPPADAAPPTAGDLGRSGFDRSGAVRSSLDLSAYDRSSLGSRSGAVPGPSFPAAGGAASVLAPAFAAGPEYPASPNRYVPGYGYAPPTGLSAHGTGPTWAGPSWTGATYSDGYAFGQKRFGYPFDLHRGAGFRADGYGGPFFLPGSSTNYRGFGPWPPVSPGSAFHGPTGPPFTGTGIGGWPSGPGTERPLGTAF</sequence>
<accession>A0ABX1VJL2</accession>